<sequence>MVVALSALLMLAACGGSSAPDARQLLAASQAAMQKVHSYHFNLKVEHPGSGATLVIQSADGDLLVPDRLQANAGALVLGSLVQVKIIVVGGQQYMTDPITGRWQTINGLPDPRVLSDSRTGIAALLGQIRNPSTPSESSIDGVACWNITGKLDAAYLRGLLGDQTRAGSLLDAAVWIGKNDQLPHQIRLTGVAADGDTSQTVRTLKLSKFNETITISAPAV</sequence>
<keyword evidence="3" id="KW-1003">Cell membrane</keyword>
<dbReference type="GO" id="GO:0030313">
    <property type="term" value="C:cell envelope"/>
    <property type="evidence" value="ECO:0007669"/>
    <property type="project" value="UniProtKB-SubCell"/>
</dbReference>
<evidence type="ECO:0000313" key="6">
    <source>
        <dbReference type="Proteomes" id="UP000248706"/>
    </source>
</evidence>
<comment type="similarity">
    <text evidence="2">Belongs to the LppX/LprAFG lipoprotein family.</text>
</comment>
<protein>
    <recommendedName>
        <fullName evidence="7">LppX_LprAFG lipoprotein</fullName>
    </recommendedName>
</protein>
<dbReference type="SUPFAM" id="SSF89392">
    <property type="entry name" value="Prokaryotic lipoproteins and lipoprotein localization factors"/>
    <property type="match status" value="1"/>
</dbReference>
<gene>
    <name evidence="5" type="ORF">A4R35_15445</name>
</gene>
<dbReference type="CDD" id="cd16334">
    <property type="entry name" value="LppX-like"/>
    <property type="match status" value="1"/>
</dbReference>
<proteinExistence type="inferred from homology"/>
<feature type="signal peptide" evidence="4">
    <location>
        <begin position="1"/>
        <end position="19"/>
    </location>
</feature>
<evidence type="ECO:0008006" key="7">
    <source>
        <dbReference type="Google" id="ProtNLM"/>
    </source>
</evidence>
<evidence type="ECO:0000256" key="4">
    <source>
        <dbReference type="SAM" id="SignalP"/>
    </source>
</evidence>
<dbReference type="AlphaFoldDB" id="A0A328VJ71"/>
<dbReference type="Pfam" id="PF07161">
    <property type="entry name" value="LppX_LprAFG"/>
    <property type="match status" value="1"/>
</dbReference>
<dbReference type="EMBL" id="MCIF01000002">
    <property type="protein sequence ID" value="RAQ96931.1"/>
    <property type="molecule type" value="Genomic_DNA"/>
</dbReference>
<keyword evidence="4" id="KW-0732">Signal</keyword>
<keyword evidence="3" id="KW-0472">Membrane</keyword>
<organism evidence="5 6">
    <name type="scientific">Thermogemmatispora tikiterensis</name>
    <dbReference type="NCBI Taxonomy" id="1825093"/>
    <lineage>
        <taxon>Bacteria</taxon>
        <taxon>Bacillati</taxon>
        <taxon>Chloroflexota</taxon>
        <taxon>Ktedonobacteria</taxon>
        <taxon>Thermogemmatisporales</taxon>
        <taxon>Thermogemmatisporaceae</taxon>
        <taxon>Thermogemmatispora</taxon>
    </lineage>
</organism>
<dbReference type="InterPro" id="IPR009830">
    <property type="entry name" value="LppX/LprAFG"/>
</dbReference>
<evidence type="ECO:0000256" key="1">
    <source>
        <dbReference type="ARBA" id="ARBA00004196"/>
    </source>
</evidence>
<comment type="caution">
    <text evidence="5">The sequence shown here is derived from an EMBL/GenBank/DDBJ whole genome shotgun (WGS) entry which is preliminary data.</text>
</comment>
<comment type="subcellular location">
    <subcellularLocation>
        <location evidence="1">Cell envelope</location>
    </subcellularLocation>
</comment>
<dbReference type="Proteomes" id="UP000248706">
    <property type="component" value="Unassembled WGS sequence"/>
</dbReference>
<dbReference type="InterPro" id="IPR029046">
    <property type="entry name" value="LolA/LolB/LppX"/>
</dbReference>
<reference evidence="5 6" key="1">
    <citation type="submission" date="2016-08" db="EMBL/GenBank/DDBJ databases">
        <title>Analysis of Carbohydrate Active Enzymes in Thermogemmatispora T81 Reveals Carbohydrate Degradation Ability.</title>
        <authorList>
            <person name="Tomazini A."/>
            <person name="Lal S."/>
            <person name="Stott M."/>
            <person name="Henrissat B."/>
            <person name="Polikarpov I."/>
            <person name="Sparling R."/>
            <person name="Levin D.B."/>
        </authorList>
    </citation>
    <scope>NUCLEOTIDE SEQUENCE [LARGE SCALE GENOMIC DNA]</scope>
    <source>
        <strain evidence="5 6">T81</strain>
    </source>
</reference>
<name>A0A328VJ71_9CHLR</name>
<dbReference type="Gene3D" id="2.50.20.20">
    <property type="match status" value="1"/>
</dbReference>
<accession>A0A328VJ71</accession>
<feature type="chain" id="PRO_5016308364" description="LppX_LprAFG lipoprotein" evidence="4">
    <location>
        <begin position="20"/>
        <end position="221"/>
    </location>
</feature>
<evidence type="ECO:0000256" key="2">
    <source>
        <dbReference type="ARBA" id="ARBA00009194"/>
    </source>
</evidence>
<keyword evidence="6" id="KW-1185">Reference proteome</keyword>
<evidence type="ECO:0000256" key="3">
    <source>
        <dbReference type="ARBA" id="ARBA00022475"/>
    </source>
</evidence>
<evidence type="ECO:0000313" key="5">
    <source>
        <dbReference type="EMBL" id="RAQ96931.1"/>
    </source>
</evidence>